<accession>A0A4U8QCV2</accession>
<sequence>MIKKNKVLEIHEYIITAPKGNDSRWQTYLKKDGKRVKISAKSEQGLYDKLYEIYYQNNLSLEMLYPEWVEKRTNANVNIRTIRRNKNHWDKYYKEHKIVKIPVKTLSTDMPETYFNEMVKKHSLTLNELNNMMFILKNMLKMCKRRNTKITWGYIVNNQEKEVLHSRIRDALTNLNGLTQASGAS</sequence>
<dbReference type="InterPro" id="IPR011010">
    <property type="entry name" value="DNA_brk_join_enz"/>
</dbReference>
<gene>
    <name evidence="2" type="ORF">DSM106044_00112</name>
</gene>
<evidence type="ECO:0000313" key="2">
    <source>
        <dbReference type="EMBL" id="TLD02955.1"/>
    </source>
</evidence>
<protein>
    <recommendedName>
        <fullName evidence="4">Core-binding (CB) domain-containing protein</fullName>
    </recommendedName>
</protein>
<name>A0A4U8QCV2_9FIRM</name>
<evidence type="ECO:0000256" key="1">
    <source>
        <dbReference type="ARBA" id="ARBA00023125"/>
    </source>
</evidence>
<dbReference type="AlphaFoldDB" id="A0A4U8QCV2"/>
<dbReference type="EMBL" id="QGQD01000002">
    <property type="protein sequence ID" value="TLD02955.1"/>
    <property type="molecule type" value="Genomic_DNA"/>
</dbReference>
<dbReference type="InterPro" id="IPR010998">
    <property type="entry name" value="Integrase_recombinase_N"/>
</dbReference>
<dbReference type="SUPFAM" id="SSF56349">
    <property type="entry name" value="DNA breaking-rejoining enzymes"/>
    <property type="match status" value="1"/>
</dbReference>
<keyword evidence="1" id="KW-0238">DNA-binding</keyword>
<dbReference type="GO" id="GO:0003677">
    <property type="term" value="F:DNA binding"/>
    <property type="evidence" value="ECO:0007669"/>
    <property type="project" value="UniProtKB-KW"/>
</dbReference>
<proteinExistence type="predicted"/>
<evidence type="ECO:0008006" key="4">
    <source>
        <dbReference type="Google" id="ProtNLM"/>
    </source>
</evidence>
<dbReference type="RefSeq" id="WP_047832676.1">
    <property type="nucleotide sequence ID" value="NZ_QGQD01000002.1"/>
</dbReference>
<keyword evidence="3" id="KW-1185">Reference proteome</keyword>
<dbReference type="Gene3D" id="1.10.150.130">
    <property type="match status" value="1"/>
</dbReference>
<evidence type="ECO:0000313" key="3">
    <source>
        <dbReference type="Proteomes" id="UP000306509"/>
    </source>
</evidence>
<organism evidence="2 3">
    <name type="scientific">Robinsoniella peoriensis</name>
    <dbReference type="NCBI Taxonomy" id="180332"/>
    <lineage>
        <taxon>Bacteria</taxon>
        <taxon>Bacillati</taxon>
        <taxon>Bacillota</taxon>
        <taxon>Clostridia</taxon>
        <taxon>Lachnospirales</taxon>
        <taxon>Lachnospiraceae</taxon>
        <taxon>Robinsoniella</taxon>
    </lineage>
</organism>
<reference evidence="2 3" key="1">
    <citation type="journal article" date="2019" name="Anaerobe">
        <title>Detection of Robinsoniella peoriensis in multiple bone samples of a trauma patient.</title>
        <authorList>
            <person name="Schrottner P."/>
            <person name="Hartwich K."/>
            <person name="Bunk B."/>
            <person name="Schober I."/>
            <person name="Helbig S."/>
            <person name="Rudolph W.W."/>
            <person name="Gunzer F."/>
        </authorList>
    </citation>
    <scope>NUCLEOTIDE SEQUENCE [LARGE SCALE GENOMIC DNA]</scope>
    <source>
        <strain evidence="2 3">DSM 106044</strain>
    </source>
</reference>
<comment type="caution">
    <text evidence="2">The sequence shown here is derived from an EMBL/GenBank/DDBJ whole genome shotgun (WGS) entry which is preliminary data.</text>
</comment>
<dbReference type="Proteomes" id="UP000306509">
    <property type="component" value="Unassembled WGS sequence"/>
</dbReference>